<comment type="caution">
    <text evidence="2">The sequence shown here is derived from an EMBL/GenBank/DDBJ whole genome shotgun (WGS) entry which is preliminary data.</text>
</comment>
<dbReference type="Proteomes" id="UP000758155">
    <property type="component" value="Unassembled WGS sequence"/>
</dbReference>
<feature type="region of interest" description="Disordered" evidence="1">
    <location>
        <begin position="1"/>
        <end position="75"/>
    </location>
</feature>
<keyword evidence="3" id="KW-1185">Reference proteome</keyword>
<sequence length="313" mass="35088">MPRNSSRSLQSPREPSNSNLGESFQTANSWIGTGENSVRTPESYSTPASTSSKEQGPTLGPALRNNTRASDPATSGTACPNGLYELDATTFPFYAFHLLPSEPNGTWRNQFSYAVRSPIKSTPTLLEVLERQLDIPPLFKKLEREVEDRKDDLESLISQTFADFDFAEAHSQQYRDDNHSLAEVVGRKAQRALVEQGICKEWQLKCGGYLKLQNVLHEALLSTFTRTQENYVGMPLFRADPQWVAERDKKVWRLEFDIGKVGVEVGPVTDRSLIELGSIDTGFELPESCGCAPIADIDRRIHIVDDEWHLLEA</sequence>
<gene>
    <name evidence="2" type="ORF">E8E12_001660</name>
</gene>
<organism evidence="2 3">
    <name type="scientific">Didymella heteroderae</name>
    <dbReference type="NCBI Taxonomy" id="1769908"/>
    <lineage>
        <taxon>Eukaryota</taxon>
        <taxon>Fungi</taxon>
        <taxon>Dikarya</taxon>
        <taxon>Ascomycota</taxon>
        <taxon>Pezizomycotina</taxon>
        <taxon>Dothideomycetes</taxon>
        <taxon>Pleosporomycetidae</taxon>
        <taxon>Pleosporales</taxon>
        <taxon>Pleosporineae</taxon>
        <taxon>Didymellaceae</taxon>
        <taxon>Didymella</taxon>
    </lineage>
</organism>
<dbReference type="OrthoDB" id="3790813at2759"/>
<evidence type="ECO:0000313" key="2">
    <source>
        <dbReference type="EMBL" id="KAF3038274.1"/>
    </source>
</evidence>
<feature type="compositionally biased region" description="Polar residues" evidence="1">
    <location>
        <begin position="64"/>
        <end position="75"/>
    </location>
</feature>
<protein>
    <submittedName>
        <fullName evidence="2">Uncharacterized protein</fullName>
    </submittedName>
</protein>
<feature type="compositionally biased region" description="Polar residues" evidence="1">
    <location>
        <begin position="1"/>
        <end position="55"/>
    </location>
</feature>
<accession>A0A9P4WPT7</accession>
<name>A0A9P4WPT7_9PLEO</name>
<evidence type="ECO:0000256" key="1">
    <source>
        <dbReference type="SAM" id="MobiDB-lite"/>
    </source>
</evidence>
<proteinExistence type="predicted"/>
<dbReference type="AlphaFoldDB" id="A0A9P4WPT7"/>
<dbReference type="EMBL" id="SWKV01000037">
    <property type="protein sequence ID" value="KAF3038274.1"/>
    <property type="molecule type" value="Genomic_DNA"/>
</dbReference>
<reference evidence="2" key="1">
    <citation type="submission" date="2019-04" db="EMBL/GenBank/DDBJ databases">
        <title>Sequencing of skin fungus with MAO and IRED activity.</title>
        <authorList>
            <person name="Marsaioli A.J."/>
            <person name="Bonatto J.M.C."/>
            <person name="Reis Junior O."/>
        </authorList>
    </citation>
    <scope>NUCLEOTIDE SEQUENCE</scope>
    <source>
        <strain evidence="2">28M1</strain>
    </source>
</reference>
<evidence type="ECO:0000313" key="3">
    <source>
        <dbReference type="Proteomes" id="UP000758155"/>
    </source>
</evidence>